<protein>
    <submittedName>
        <fullName evidence="1">Uncharacterized protein</fullName>
    </submittedName>
</protein>
<name>A0A484XPU3_9ENTR</name>
<evidence type="ECO:0000313" key="2">
    <source>
        <dbReference type="Proteomes" id="UP000351155"/>
    </source>
</evidence>
<organism evidence="1 2">
    <name type="scientific">Enterobacter cancerogenus</name>
    <dbReference type="NCBI Taxonomy" id="69218"/>
    <lineage>
        <taxon>Bacteria</taxon>
        <taxon>Pseudomonadati</taxon>
        <taxon>Pseudomonadota</taxon>
        <taxon>Gammaproteobacteria</taxon>
        <taxon>Enterobacterales</taxon>
        <taxon>Enterobacteriaceae</taxon>
        <taxon>Enterobacter</taxon>
        <taxon>Enterobacter cloacae complex</taxon>
    </lineage>
</organism>
<accession>A0A484XPU3</accession>
<proteinExistence type="predicted"/>
<dbReference type="AlphaFoldDB" id="A0A484XPU3"/>
<evidence type="ECO:0000313" key="1">
    <source>
        <dbReference type="EMBL" id="VFS25991.1"/>
    </source>
</evidence>
<dbReference type="EMBL" id="CAADIW010000021">
    <property type="protein sequence ID" value="VFS25991.1"/>
    <property type="molecule type" value="Genomic_DNA"/>
</dbReference>
<gene>
    <name evidence="1" type="ORF">NCTC12126_02389</name>
</gene>
<dbReference type="Proteomes" id="UP000351155">
    <property type="component" value="Unassembled WGS sequence"/>
</dbReference>
<sequence>MTALKRGYPWAWLNSPDLLRLAVKAIADDDATVFNEVMKEGGKDYTGINSAWLYYKAHELFTYDDGMLYRKSNKGAGQRGAPVDLVTRGGVPCVTINGSHYPVKDIIWLMFYGHVSGDVVCIEGEDLKISNLMLTNEGQVIQKNMPSDNVL</sequence>
<reference evidence="1 2" key="1">
    <citation type="submission" date="2019-03" db="EMBL/GenBank/DDBJ databases">
        <authorList>
            <consortium name="Pathogen Informatics"/>
        </authorList>
    </citation>
    <scope>NUCLEOTIDE SEQUENCE [LARGE SCALE GENOMIC DNA]</scope>
    <source>
        <strain evidence="1 2">NCTC12126</strain>
    </source>
</reference>